<comment type="miscellaneous">
    <text evidence="21">The Rieske protein is a high potential 2Fe-2S protein.</text>
</comment>
<dbReference type="AlphaFoldDB" id="A0A1I4QH39"/>
<keyword evidence="14 21" id="KW-0249">Electron transport</keyword>
<dbReference type="EMBL" id="FOUO01000004">
    <property type="protein sequence ID" value="SFM39344.1"/>
    <property type="molecule type" value="Genomic_DNA"/>
</dbReference>
<dbReference type="GO" id="GO:0051537">
    <property type="term" value="F:2 iron, 2 sulfur cluster binding"/>
    <property type="evidence" value="ECO:0007669"/>
    <property type="project" value="UniProtKB-KW"/>
</dbReference>
<comment type="similarity">
    <text evidence="3">Belongs to the Rieske iron-sulfur protein family.</text>
</comment>
<reference evidence="25 26" key="1">
    <citation type="submission" date="2016-10" db="EMBL/GenBank/DDBJ databases">
        <authorList>
            <person name="de Groot N.N."/>
        </authorList>
    </citation>
    <scope>NUCLEOTIDE SEQUENCE [LARGE SCALE GENOMIC DNA]</scope>
    <source>
        <strain evidence="25 26">DSM 4180</strain>
    </source>
</reference>
<evidence type="ECO:0000256" key="13">
    <source>
        <dbReference type="ARBA" id="ARBA00022967"/>
    </source>
</evidence>
<dbReference type="PROSITE" id="PS51318">
    <property type="entry name" value="TAT"/>
    <property type="match status" value="1"/>
</dbReference>
<evidence type="ECO:0000256" key="12">
    <source>
        <dbReference type="ARBA" id="ARBA00022729"/>
    </source>
</evidence>
<organism evidence="25 26">
    <name type="scientific">Ectothiorhodospira mobilis</name>
    <dbReference type="NCBI Taxonomy" id="195064"/>
    <lineage>
        <taxon>Bacteria</taxon>
        <taxon>Pseudomonadati</taxon>
        <taxon>Pseudomonadota</taxon>
        <taxon>Gammaproteobacteria</taxon>
        <taxon>Chromatiales</taxon>
        <taxon>Ectothiorhodospiraceae</taxon>
        <taxon>Ectothiorhodospira</taxon>
    </lineage>
</organism>
<dbReference type="NCBIfam" id="TIGR01409">
    <property type="entry name" value="TAT_signal_seq"/>
    <property type="match status" value="1"/>
</dbReference>
<dbReference type="Pfam" id="PF00355">
    <property type="entry name" value="Rieske"/>
    <property type="match status" value="1"/>
</dbReference>
<evidence type="ECO:0000256" key="3">
    <source>
        <dbReference type="ARBA" id="ARBA00010651"/>
    </source>
</evidence>
<dbReference type="InterPro" id="IPR005805">
    <property type="entry name" value="Rieske_Fe-S_prot_C"/>
</dbReference>
<dbReference type="Pfam" id="PF10399">
    <property type="entry name" value="UCR_Fe-S_N"/>
    <property type="match status" value="1"/>
</dbReference>
<dbReference type="OrthoDB" id="9767869at2"/>
<keyword evidence="10" id="KW-0001">2Fe-2S</keyword>
<evidence type="ECO:0000256" key="10">
    <source>
        <dbReference type="ARBA" id="ARBA00022714"/>
    </source>
</evidence>
<feature type="region of interest" description="Disordered" evidence="23">
    <location>
        <begin position="87"/>
        <end position="111"/>
    </location>
</feature>
<dbReference type="InterPro" id="IPR006311">
    <property type="entry name" value="TAT_signal"/>
</dbReference>
<dbReference type="STRING" id="195064.SAMN05421721_104150"/>
<evidence type="ECO:0000256" key="2">
    <source>
        <dbReference type="ARBA" id="ARBA00004162"/>
    </source>
</evidence>
<dbReference type="Gene3D" id="1.20.5.510">
    <property type="entry name" value="Single helix bin"/>
    <property type="match status" value="1"/>
</dbReference>
<dbReference type="InterPro" id="IPR019546">
    <property type="entry name" value="TAT_signal_bac_arc"/>
</dbReference>
<dbReference type="PANTHER" id="PTHR10134">
    <property type="entry name" value="CYTOCHROME B-C1 COMPLEX SUBUNIT RIESKE, MITOCHONDRIAL"/>
    <property type="match status" value="1"/>
</dbReference>
<evidence type="ECO:0000256" key="19">
    <source>
        <dbReference type="ARBA" id="ARBA00023157"/>
    </source>
</evidence>
<dbReference type="GO" id="GO:0005886">
    <property type="term" value="C:plasma membrane"/>
    <property type="evidence" value="ECO:0007669"/>
    <property type="project" value="UniProtKB-SubCell"/>
</dbReference>
<comment type="function">
    <text evidence="1">Component of the ubiquinol-cytochrome c reductase complex (complex III or cytochrome b-c1 complex), which is a respiratory chain that generates an electrochemical potential coupled to ATP synthesis.</text>
</comment>
<comment type="subunit">
    <text evidence="4 22">The main subunits of complex b-c1 are: cytochrome b, cytochrome c1 and the Rieske protein.</text>
</comment>
<dbReference type="Proteomes" id="UP000199556">
    <property type="component" value="Unassembled WGS sequence"/>
</dbReference>
<evidence type="ECO:0000256" key="18">
    <source>
        <dbReference type="ARBA" id="ARBA00023136"/>
    </source>
</evidence>
<evidence type="ECO:0000256" key="15">
    <source>
        <dbReference type="ARBA" id="ARBA00022989"/>
    </source>
</evidence>
<protein>
    <recommendedName>
        <fullName evidence="6 21">Ubiquinol-cytochrome c reductase iron-sulfur subunit</fullName>
        <ecNumber evidence="5 21">7.1.1.8</ecNumber>
    </recommendedName>
</protein>
<keyword evidence="8" id="KW-1003">Cell membrane</keyword>
<evidence type="ECO:0000256" key="11">
    <source>
        <dbReference type="ARBA" id="ARBA00022723"/>
    </source>
</evidence>
<dbReference type="CDD" id="cd03470">
    <property type="entry name" value="Rieske_cytochrome_bc1"/>
    <property type="match status" value="1"/>
</dbReference>
<dbReference type="InterPro" id="IPR006317">
    <property type="entry name" value="Ubiquinol_cyt_c_Rdtase_Fe-S-su"/>
</dbReference>
<accession>A0A1I4QH39</accession>
<evidence type="ECO:0000256" key="22">
    <source>
        <dbReference type="RuleBase" id="RU004497"/>
    </source>
</evidence>
<keyword evidence="26" id="KW-1185">Reference proteome</keyword>
<evidence type="ECO:0000256" key="1">
    <source>
        <dbReference type="ARBA" id="ARBA00002444"/>
    </source>
</evidence>
<evidence type="ECO:0000256" key="9">
    <source>
        <dbReference type="ARBA" id="ARBA00022692"/>
    </source>
</evidence>
<keyword evidence="18 21" id="KW-0472">Membrane</keyword>
<dbReference type="NCBIfam" id="TIGR01416">
    <property type="entry name" value="Rieske_proteo"/>
    <property type="match status" value="1"/>
</dbReference>
<evidence type="ECO:0000256" key="8">
    <source>
        <dbReference type="ARBA" id="ARBA00022475"/>
    </source>
</evidence>
<evidence type="ECO:0000256" key="7">
    <source>
        <dbReference type="ARBA" id="ARBA00022448"/>
    </source>
</evidence>
<evidence type="ECO:0000313" key="25">
    <source>
        <dbReference type="EMBL" id="SFM39344.1"/>
    </source>
</evidence>
<keyword evidence="9 21" id="KW-0812">Transmembrane</keyword>
<name>A0A1I4QH39_ECTMO</name>
<sequence>MTQQQPQLSRRRFLTAATGLVGGAGVTALAYPYLASWSPSARARHAGAPVEVDISGIEPGQMITVEWRGKPIWITHRTQTMLELLPKNRPRLADPDSEVTTQQPEYARNPHRSRKPEISVLVGVCTHLGCTPIYRPEIKPEDLGPHWYGGYFCTCHGSRFDLAGRVWRNQPAPTNLVVPRHMYLDEHRIVIGEDEDGIAV</sequence>
<feature type="domain" description="Rieske" evidence="24">
    <location>
        <begin position="84"/>
        <end position="190"/>
    </location>
</feature>
<evidence type="ECO:0000256" key="20">
    <source>
        <dbReference type="ARBA" id="ARBA00029351"/>
    </source>
</evidence>
<keyword evidence="16" id="KW-0408">Iron</keyword>
<evidence type="ECO:0000256" key="6">
    <source>
        <dbReference type="ARBA" id="ARBA00019816"/>
    </source>
</evidence>
<evidence type="ECO:0000259" key="24">
    <source>
        <dbReference type="PROSITE" id="PS51296"/>
    </source>
</evidence>
<comment type="cofactor">
    <cofactor evidence="21">
        <name>[2Fe-2S] cluster</name>
        <dbReference type="ChEBI" id="CHEBI:190135"/>
    </cofactor>
    <text evidence="21">Binds 1 [2Fe-2S] cluster per subunit.</text>
</comment>
<dbReference type="SUPFAM" id="SSF50022">
    <property type="entry name" value="ISP domain"/>
    <property type="match status" value="1"/>
</dbReference>
<proteinExistence type="inferred from homology"/>
<dbReference type="GO" id="GO:0008121">
    <property type="term" value="F:quinol-cytochrome-c reductase activity"/>
    <property type="evidence" value="ECO:0007669"/>
    <property type="project" value="UniProtKB-EC"/>
</dbReference>
<keyword evidence="19" id="KW-1015">Disulfide bond</keyword>
<keyword evidence="7 21" id="KW-0813">Transport</keyword>
<keyword evidence="17" id="KW-0411">Iron-sulfur</keyword>
<comment type="catalytic activity">
    <reaction evidence="20 21">
        <text>a quinol + 2 Fe(III)-[cytochrome c](out) = a quinone + 2 Fe(II)-[cytochrome c](out) + 2 H(+)(out)</text>
        <dbReference type="Rhea" id="RHEA:11484"/>
        <dbReference type="Rhea" id="RHEA-COMP:10350"/>
        <dbReference type="Rhea" id="RHEA-COMP:14399"/>
        <dbReference type="ChEBI" id="CHEBI:15378"/>
        <dbReference type="ChEBI" id="CHEBI:24646"/>
        <dbReference type="ChEBI" id="CHEBI:29033"/>
        <dbReference type="ChEBI" id="CHEBI:29034"/>
        <dbReference type="ChEBI" id="CHEBI:132124"/>
        <dbReference type="EC" id="7.1.1.8"/>
    </reaction>
</comment>
<dbReference type="Gene3D" id="2.102.10.10">
    <property type="entry name" value="Rieske [2Fe-2S] iron-sulphur domain"/>
    <property type="match status" value="1"/>
</dbReference>
<dbReference type="InterPro" id="IPR036922">
    <property type="entry name" value="Rieske_2Fe-2S_sf"/>
</dbReference>
<dbReference type="EC" id="7.1.1.8" evidence="5 21"/>
<evidence type="ECO:0000256" key="21">
    <source>
        <dbReference type="RuleBase" id="RU004494"/>
    </source>
</evidence>
<evidence type="ECO:0000256" key="4">
    <source>
        <dbReference type="ARBA" id="ARBA00011649"/>
    </source>
</evidence>
<keyword evidence="11" id="KW-0479">Metal-binding</keyword>
<feature type="transmembrane region" description="Helical" evidence="21">
    <location>
        <begin position="12"/>
        <end position="34"/>
    </location>
</feature>
<dbReference type="InterPro" id="IPR019470">
    <property type="entry name" value="Ubiq_cytC_Rdtase_Fe-S_su_TAT"/>
</dbReference>
<comment type="subcellular location">
    <subcellularLocation>
        <location evidence="2">Cell membrane</location>
        <topology evidence="2">Single-pass membrane protein</topology>
    </subcellularLocation>
</comment>
<keyword evidence="13" id="KW-1278">Translocase</keyword>
<keyword evidence="12" id="KW-0732">Signal</keyword>
<evidence type="ECO:0000256" key="23">
    <source>
        <dbReference type="SAM" id="MobiDB-lite"/>
    </source>
</evidence>
<keyword evidence="15 21" id="KW-1133">Transmembrane helix</keyword>
<evidence type="ECO:0000256" key="17">
    <source>
        <dbReference type="ARBA" id="ARBA00023014"/>
    </source>
</evidence>
<dbReference type="InterPro" id="IPR014349">
    <property type="entry name" value="Rieske_Fe-S_prot"/>
</dbReference>
<dbReference type="GO" id="GO:0046872">
    <property type="term" value="F:metal ion binding"/>
    <property type="evidence" value="ECO:0007669"/>
    <property type="project" value="UniProtKB-KW"/>
</dbReference>
<dbReference type="InterPro" id="IPR017941">
    <property type="entry name" value="Rieske_2Fe-2S"/>
</dbReference>
<dbReference type="PROSITE" id="PS51296">
    <property type="entry name" value="RIESKE"/>
    <property type="match status" value="1"/>
</dbReference>
<evidence type="ECO:0000313" key="26">
    <source>
        <dbReference type="Proteomes" id="UP000199556"/>
    </source>
</evidence>
<dbReference type="RefSeq" id="WP_090484051.1">
    <property type="nucleotide sequence ID" value="NZ_FOUO01000004.1"/>
</dbReference>
<evidence type="ECO:0000256" key="5">
    <source>
        <dbReference type="ARBA" id="ARBA00012951"/>
    </source>
</evidence>
<evidence type="ECO:0000256" key="16">
    <source>
        <dbReference type="ARBA" id="ARBA00023004"/>
    </source>
</evidence>
<evidence type="ECO:0000256" key="14">
    <source>
        <dbReference type="ARBA" id="ARBA00022982"/>
    </source>
</evidence>
<gene>
    <name evidence="25" type="ORF">SAMN05421721_104150</name>
</gene>
<dbReference type="PRINTS" id="PR00162">
    <property type="entry name" value="RIESKE"/>
</dbReference>